<accession>A0AAN8ILJ7</accession>
<dbReference type="PRINTS" id="PR00480">
    <property type="entry name" value="ASTACIN"/>
</dbReference>
<dbReference type="GO" id="GO:0004222">
    <property type="term" value="F:metalloendopeptidase activity"/>
    <property type="evidence" value="ECO:0007669"/>
    <property type="project" value="UniProtKB-UniRule"/>
</dbReference>
<name>A0AAN8ILJ7_TRICO</name>
<reference evidence="17 18" key="1">
    <citation type="submission" date="2019-10" db="EMBL/GenBank/DDBJ databases">
        <title>Assembly and Annotation for the nematode Trichostrongylus colubriformis.</title>
        <authorList>
            <person name="Martin J."/>
        </authorList>
    </citation>
    <scope>NUCLEOTIDE SEQUENCE [LARGE SCALE GENOMIC DNA]</scope>
    <source>
        <strain evidence="17">G859</strain>
        <tissue evidence="17">Whole worm</tissue>
    </source>
</reference>
<keyword evidence="10 13" id="KW-0482">Metalloprotease</keyword>
<evidence type="ECO:0000256" key="2">
    <source>
        <dbReference type="ARBA" id="ARBA00004613"/>
    </source>
</evidence>
<keyword evidence="18" id="KW-1185">Reference proteome</keyword>
<organism evidence="17 18">
    <name type="scientific">Trichostrongylus colubriformis</name>
    <name type="common">Black scour worm</name>
    <dbReference type="NCBI Taxonomy" id="6319"/>
    <lineage>
        <taxon>Eukaryota</taxon>
        <taxon>Metazoa</taxon>
        <taxon>Ecdysozoa</taxon>
        <taxon>Nematoda</taxon>
        <taxon>Chromadorea</taxon>
        <taxon>Rhabditida</taxon>
        <taxon>Rhabditina</taxon>
        <taxon>Rhabditomorpha</taxon>
        <taxon>Strongyloidea</taxon>
        <taxon>Trichostrongylidae</taxon>
        <taxon>Trichostrongylus</taxon>
    </lineage>
</organism>
<feature type="binding site" evidence="13">
    <location>
        <position position="296"/>
    </location>
    <ligand>
        <name>Zn(2+)</name>
        <dbReference type="ChEBI" id="CHEBI:29105"/>
        <note>catalytic</note>
    </ligand>
</feature>
<comment type="function">
    <text evidence="1">Metalloprotease.</text>
</comment>
<evidence type="ECO:0000256" key="8">
    <source>
        <dbReference type="ARBA" id="ARBA00022801"/>
    </source>
</evidence>
<evidence type="ECO:0000313" key="18">
    <source>
        <dbReference type="Proteomes" id="UP001331761"/>
    </source>
</evidence>
<evidence type="ECO:0000256" key="12">
    <source>
        <dbReference type="ARBA" id="ARBA00023180"/>
    </source>
</evidence>
<keyword evidence="3" id="KW-0964">Secreted</keyword>
<dbReference type="EC" id="3.4.24.-" evidence="14"/>
<dbReference type="Gene3D" id="3.40.390.10">
    <property type="entry name" value="Collagenase (Catalytic Domain)"/>
    <property type="match status" value="1"/>
</dbReference>
<dbReference type="PROSITE" id="PS51864">
    <property type="entry name" value="ASTACIN"/>
    <property type="match status" value="1"/>
</dbReference>
<keyword evidence="8 13" id="KW-0378">Hydrolase</keyword>
<dbReference type="GO" id="GO:0005576">
    <property type="term" value="C:extracellular region"/>
    <property type="evidence" value="ECO:0007669"/>
    <property type="project" value="UniProtKB-SubCell"/>
</dbReference>
<evidence type="ECO:0000256" key="1">
    <source>
        <dbReference type="ARBA" id="ARBA00002657"/>
    </source>
</evidence>
<keyword evidence="12" id="KW-0325">Glycoprotein</keyword>
<feature type="binding site" evidence="13">
    <location>
        <position position="286"/>
    </location>
    <ligand>
        <name>Zn(2+)</name>
        <dbReference type="ChEBI" id="CHEBI:29105"/>
        <note>catalytic</note>
    </ligand>
</feature>
<dbReference type="GO" id="GO:0008270">
    <property type="term" value="F:zinc ion binding"/>
    <property type="evidence" value="ECO:0007669"/>
    <property type="project" value="UniProtKB-UniRule"/>
</dbReference>
<comment type="subcellular location">
    <subcellularLocation>
        <location evidence="2">Secreted</location>
    </subcellularLocation>
</comment>
<evidence type="ECO:0000256" key="14">
    <source>
        <dbReference type="RuleBase" id="RU361183"/>
    </source>
</evidence>
<dbReference type="PROSITE" id="PS01186">
    <property type="entry name" value="EGF_2"/>
    <property type="match status" value="1"/>
</dbReference>
<dbReference type="PANTHER" id="PTHR10127">
    <property type="entry name" value="DISCOIDIN, CUB, EGF, LAMININ , AND ZINC METALLOPROTEASE DOMAIN CONTAINING"/>
    <property type="match status" value="1"/>
</dbReference>
<evidence type="ECO:0000313" key="17">
    <source>
        <dbReference type="EMBL" id="KAK5975108.1"/>
    </source>
</evidence>
<evidence type="ECO:0000256" key="13">
    <source>
        <dbReference type="PROSITE-ProRule" id="PRU01211"/>
    </source>
</evidence>
<dbReference type="Proteomes" id="UP001331761">
    <property type="component" value="Unassembled WGS sequence"/>
</dbReference>
<dbReference type="PANTHER" id="PTHR10127:SF891">
    <property type="entry name" value="ZINC METALLOPROTEINASE NAS-29"/>
    <property type="match status" value="1"/>
</dbReference>
<dbReference type="GO" id="GO:0006508">
    <property type="term" value="P:proteolysis"/>
    <property type="evidence" value="ECO:0007669"/>
    <property type="project" value="UniProtKB-KW"/>
</dbReference>
<dbReference type="SUPFAM" id="SSF55486">
    <property type="entry name" value="Metalloproteases ('zincins'), catalytic domain"/>
    <property type="match status" value="1"/>
</dbReference>
<evidence type="ECO:0000256" key="5">
    <source>
        <dbReference type="ARBA" id="ARBA00022685"/>
    </source>
</evidence>
<evidence type="ECO:0000256" key="4">
    <source>
        <dbReference type="ARBA" id="ARBA00022670"/>
    </source>
</evidence>
<dbReference type="EMBL" id="WIXE01013447">
    <property type="protein sequence ID" value="KAK5975108.1"/>
    <property type="molecule type" value="Genomic_DNA"/>
</dbReference>
<dbReference type="SMART" id="SM00235">
    <property type="entry name" value="ZnMc"/>
    <property type="match status" value="1"/>
</dbReference>
<feature type="active site" evidence="13">
    <location>
        <position position="287"/>
    </location>
</feature>
<evidence type="ECO:0000256" key="6">
    <source>
        <dbReference type="ARBA" id="ARBA00022723"/>
    </source>
</evidence>
<protein>
    <recommendedName>
        <fullName evidence="14">Metalloendopeptidase</fullName>
        <ecNumber evidence="14">3.4.24.-</ecNumber>
    </recommendedName>
</protein>
<keyword evidence="11 13" id="KW-1015">Disulfide bond</keyword>
<dbReference type="FunFam" id="3.40.390.10:FF:000073">
    <property type="entry name" value="Zinc metalloproteinase"/>
    <property type="match status" value="1"/>
</dbReference>
<dbReference type="InterPro" id="IPR024079">
    <property type="entry name" value="MetalloPept_cat_dom_sf"/>
</dbReference>
<dbReference type="InterPro" id="IPR034035">
    <property type="entry name" value="Astacin-like_dom"/>
</dbReference>
<keyword evidence="4 13" id="KW-0645">Protease</keyword>
<comment type="caution">
    <text evidence="13">Lacks conserved residue(s) required for the propagation of feature annotation.</text>
</comment>
<feature type="compositionally biased region" description="Acidic residues" evidence="15">
    <location>
        <begin position="609"/>
        <end position="630"/>
    </location>
</feature>
<feature type="region of interest" description="Disordered" evidence="15">
    <location>
        <begin position="587"/>
        <end position="630"/>
    </location>
</feature>
<keyword evidence="7" id="KW-0732">Signal</keyword>
<evidence type="ECO:0000256" key="10">
    <source>
        <dbReference type="ARBA" id="ARBA00023049"/>
    </source>
</evidence>
<dbReference type="Pfam" id="PF01400">
    <property type="entry name" value="Astacin"/>
    <property type="match status" value="1"/>
</dbReference>
<keyword evidence="9 13" id="KW-0862">Zinc</keyword>
<sequence>MSATAKLTNIIERTFLKRHKEAYGNTEGDILRFVRGDITPSGLNGTAQHQHFTVHNVDQVLCRYSDIIAAAFAFCRGNHLSATTSMIVHGTVVFSLISVVLAQYPTLRDLVNPREQYALRDTLSALVEREYEGNVIGSDYADALPVPTQRAPSIAQLNRNYSDLLFQGDIRMPTSFLAEMVGSSNTRRKRTAFRNGQYPTTIWKNGVPFAFHKSLKPAGRRSVLAAIQFFRHHTCIRFRRRTKEPVYLLFTGHDEGCWSTVGRAAWQRQQIVSIGPGCEPFGVSSHEVAHALGLFHEQSRFDRDSWINIYPARIPRSLLYNFAKVTRKQMSTYGTSYDIGSVMHYTPFEFSKDPSVPSMVAVNINEQASMGQLAGPSFNDIVVLNKHYSCGTRCRKKIQCFNGGMQNPNNCRRCKCPLGYGGRFCGSLASPSIRRCGRKLYATMEPKRIRVKIVAAPRAAKPRTCIFHIISPANTRIHFTVEKVTGTCTPGCWREAAEFKVRADKRITGDRFCCAVTSKKRVLSNTPVVPFVLKGIRKTAEITFIFRSVPRTSSREDIGEDEYAEEESVVFGTPERTVGGEFEIELQSPLREGETPPESTEEPAHDGDGSETVDEDLNNVTDELPDLDEDLEAMVDDNDFVEIEPIS</sequence>
<dbReference type="InterPro" id="IPR006026">
    <property type="entry name" value="Peptidase_Metallo"/>
</dbReference>
<feature type="disulfide bond" evidence="13">
    <location>
        <begin position="235"/>
        <end position="390"/>
    </location>
</feature>
<evidence type="ECO:0000256" key="9">
    <source>
        <dbReference type="ARBA" id="ARBA00022833"/>
    </source>
</evidence>
<proteinExistence type="predicted"/>
<evidence type="ECO:0000256" key="15">
    <source>
        <dbReference type="SAM" id="MobiDB-lite"/>
    </source>
</evidence>
<comment type="caution">
    <text evidence="17">The sequence shown here is derived from an EMBL/GenBank/DDBJ whole genome shotgun (WGS) entry which is preliminary data.</text>
</comment>
<dbReference type="InterPro" id="IPR000742">
    <property type="entry name" value="EGF"/>
</dbReference>
<feature type="domain" description="Peptidase M12A" evidence="16">
    <location>
        <begin position="191"/>
        <end position="391"/>
    </location>
</feature>
<dbReference type="CDD" id="cd04280">
    <property type="entry name" value="ZnMc_astacin_like"/>
    <property type="match status" value="1"/>
</dbReference>
<feature type="binding site" evidence="13">
    <location>
        <position position="290"/>
    </location>
    <ligand>
        <name>Zn(2+)</name>
        <dbReference type="ChEBI" id="CHEBI:29105"/>
        <note>catalytic</note>
    </ligand>
</feature>
<evidence type="ECO:0000256" key="7">
    <source>
        <dbReference type="ARBA" id="ARBA00022729"/>
    </source>
</evidence>
<evidence type="ECO:0000259" key="16">
    <source>
        <dbReference type="PROSITE" id="PS51864"/>
    </source>
</evidence>
<evidence type="ECO:0000256" key="11">
    <source>
        <dbReference type="ARBA" id="ARBA00023157"/>
    </source>
</evidence>
<gene>
    <name evidence="17" type="ORF">GCK32_006071</name>
</gene>
<dbReference type="InterPro" id="IPR001506">
    <property type="entry name" value="Peptidase_M12A"/>
</dbReference>
<keyword evidence="5" id="KW-0165">Cleavage on pair of basic residues</keyword>
<comment type="cofactor">
    <cofactor evidence="13 14">
        <name>Zn(2+)</name>
        <dbReference type="ChEBI" id="CHEBI:29105"/>
    </cofactor>
    <text evidence="13 14">Binds 1 zinc ion per subunit.</text>
</comment>
<dbReference type="AlphaFoldDB" id="A0AAN8ILJ7"/>
<keyword evidence="6 13" id="KW-0479">Metal-binding</keyword>
<evidence type="ECO:0000256" key="3">
    <source>
        <dbReference type="ARBA" id="ARBA00022525"/>
    </source>
</evidence>